<feature type="domain" description="FHF complex subunit HOOK-interacting protein C-terminal" evidence="3">
    <location>
        <begin position="773"/>
        <end position="866"/>
    </location>
</feature>
<reference evidence="4 5" key="1">
    <citation type="journal article" date="2013" name="Nat. Genet.">
        <title>The genome of the hydatid tapeworm Echinococcus granulosus.</title>
        <authorList>
            <person name="Zheng H."/>
            <person name="Zhang W."/>
            <person name="Zhang L."/>
            <person name="Zhang Z."/>
            <person name="Li J."/>
            <person name="Lu G."/>
            <person name="Zhu Y."/>
            <person name="Wang Y."/>
            <person name="Huang Y."/>
            <person name="Liu J."/>
            <person name="Kang H."/>
            <person name="Chen J."/>
            <person name="Wang L."/>
            <person name="Chen A."/>
            <person name="Yu S."/>
            <person name="Gao Z."/>
            <person name="Jin L."/>
            <person name="Gu W."/>
            <person name="Wang Z."/>
            <person name="Zhao L."/>
            <person name="Shi B."/>
            <person name="Wen H."/>
            <person name="Lin R."/>
            <person name="Jones M.K."/>
            <person name="Brejova B."/>
            <person name="Vinar T."/>
            <person name="Zhao G."/>
            <person name="McManus D.P."/>
            <person name="Chen Z."/>
            <person name="Zhou Y."/>
            <person name="Wang S."/>
        </authorList>
    </citation>
    <scope>NUCLEOTIDE SEQUENCE [LARGE SCALE GENOMIC DNA]</scope>
</reference>
<dbReference type="EMBL" id="APAU02000018">
    <property type="protein sequence ID" value="EUB61645.1"/>
    <property type="molecule type" value="Genomic_DNA"/>
</dbReference>
<dbReference type="InterPro" id="IPR019384">
    <property type="entry name" value="FHIP"/>
</dbReference>
<evidence type="ECO:0000256" key="2">
    <source>
        <dbReference type="SAM" id="MobiDB-lite"/>
    </source>
</evidence>
<dbReference type="KEGG" id="egl:EGR_03459"/>
<dbReference type="OrthoDB" id="6287422at2759"/>
<name>W6UJF4_ECHGR</name>
<comment type="similarity">
    <text evidence="1">Belongs to the FHIP family.</text>
</comment>
<dbReference type="RefSeq" id="XP_024352841.1">
    <property type="nucleotide sequence ID" value="XM_024492708.1"/>
</dbReference>
<evidence type="ECO:0000313" key="4">
    <source>
        <dbReference type="EMBL" id="EUB61645.1"/>
    </source>
</evidence>
<organism evidence="4 5">
    <name type="scientific">Echinococcus granulosus</name>
    <name type="common">Hydatid tapeworm</name>
    <dbReference type="NCBI Taxonomy" id="6210"/>
    <lineage>
        <taxon>Eukaryota</taxon>
        <taxon>Metazoa</taxon>
        <taxon>Spiralia</taxon>
        <taxon>Lophotrochozoa</taxon>
        <taxon>Platyhelminthes</taxon>
        <taxon>Cestoda</taxon>
        <taxon>Eucestoda</taxon>
        <taxon>Cyclophyllidea</taxon>
        <taxon>Taeniidae</taxon>
        <taxon>Echinococcus</taxon>
        <taxon>Echinococcus granulosus group</taxon>
    </lineage>
</organism>
<comment type="caution">
    <text evidence="4">The sequence shown here is derived from an EMBL/GenBank/DDBJ whole genome shotgun (WGS) entry which is preliminary data.</text>
</comment>
<evidence type="ECO:0000256" key="1">
    <source>
        <dbReference type="ARBA" id="ARBA00024336"/>
    </source>
</evidence>
<feature type="compositionally biased region" description="Low complexity" evidence="2">
    <location>
        <begin position="904"/>
        <end position="916"/>
    </location>
</feature>
<dbReference type="AlphaFoldDB" id="W6UJF4"/>
<dbReference type="Proteomes" id="UP000019149">
    <property type="component" value="Unassembled WGS sequence"/>
</dbReference>
<feature type="region of interest" description="Disordered" evidence="2">
    <location>
        <begin position="904"/>
        <end position="939"/>
    </location>
</feature>
<sequence>MVDAVSSLEICLDSPRKRDKKNVSDIFEIIRTLFNLVVDEKPPPDKTSSCGGIICDSFPLGPLASKLIDSKFLAKLVSWGSTEEFYPISLKYFVLQNLLCNFDLLISQAKQNLLFSIAIFQPLLKLIDLCREFPEYVSENLSRLLYTLSVLLCRDPVLLEFSKQVSHDVARNEYFIFSQLVPLLHLQGIPGNNARDALLLILALSDRDAEVANYLTSTSDICPVSPLHTFAVVCILILTHDFLPGSSLDGQLLAFKNFCLDYQLVLATGLSGYYSCLPKRIVPDGIDGYSASGQVRQSPETLHVRSAGWHRISRSEWSTCEPLVRFLQTLDFCNLAVRISHQSVRQYLLYYIYSGFLMSVLRSALNQKAIDEVIAAEAYLELFLCRLTEPALIGLFLRFIVASTAENGSVLSSLITRLAADSALEMVTLSLFRTILNLNCEDIMFLLVFQYLKKLDIGRECPVDGKRRDAFHFSNSDNLLWLTSSERFLKLSFWCTSLNDSKGSSSLNESGTIKCVPSNRFAAYLLISHQLIDSRTRSTGVWSAEYQSPVPSLVPTTSSTDPPAVRFHSTPLHTLMASSLRIESDSRLQELSLIDRYKSESNIYQLSYCDDSDEELERENKKSVILRSPIDLKQVESPVDLESNEQEKSSLDVIRQFVADIDGTSTCDAVTLFTRLLEDGFPVESDDDIGATIPYPSVGQFTFDFLDYYLGKHAIPVVIVPQPSPKYESLAPVSNLEADYDFESLYGNELPELPYRPTFEECSSCHHSSCGLGPFLNCVLSLIGSMHKNSLYLNLILTDVVLILASFHQFPLADILLKCADVSLGKLTQTLYEVLVDLRREIEQHLAKIPNWCALVEQAMCFLHGRSQRNPEATLPSAIVVATRPYCATDDDLLAATTLLPSGVSTSERSRSSSVRPQTDHPSAPTRLPLPSHRSASATPRTAVLEPVVLPFWGGTEPLSQRQRLRRSSIDRLSHLFILDSPTPPCSVSHTSDSLPFAYSQFSSVDIRNVIFAYIVFNEFCLELAGLCCEHSVSTASVQPQFEKTMELERCLAEF</sequence>
<proteinExistence type="inferred from homology"/>
<dbReference type="Pfam" id="PF10257">
    <property type="entry name" value="RAI16-like"/>
    <property type="match status" value="1"/>
</dbReference>
<accession>W6UJF4</accession>
<dbReference type="STRING" id="6210.W6UJF4"/>
<evidence type="ECO:0000313" key="5">
    <source>
        <dbReference type="Proteomes" id="UP000019149"/>
    </source>
</evidence>
<dbReference type="PANTHER" id="PTHR21705">
    <property type="entry name" value="RAI16 PROTEIN-RELATED"/>
    <property type="match status" value="1"/>
</dbReference>
<evidence type="ECO:0000259" key="3">
    <source>
        <dbReference type="Pfam" id="PF19314"/>
    </source>
</evidence>
<keyword evidence="5" id="KW-1185">Reference proteome</keyword>
<dbReference type="CTD" id="36339174"/>
<dbReference type="Pfam" id="PF19314">
    <property type="entry name" value="DUF5917"/>
    <property type="match status" value="1"/>
</dbReference>
<dbReference type="InterPro" id="IPR045669">
    <property type="entry name" value="FHIP_C"/>
</dbReference>
<gene>
    <name evidence="4" type="ORF">EGR_03459</name>
</gene>
<dbReference type="GeneID" id="36339174"/>
<dbReference type="PANTHER" id="PTHR21705:SF11">
    <property type="entry name" value="FHIP FAMILY PROTEIN CG3558"/>
    <property type="match status" value="1"/>
</dbReference>
<dbReference type="OMA" id="FNEFCLE"/>
<protein>
    <submittedName>
        <fullName evidence="4">FTS and Hook-interacting protein</fullName>
    </submittedName>
</protein>